<dbReference type="RefSeq" id="WP_183975118.1">
    <property type="nucleotide sequence ID" value="NZ_JACIBY010000006.1"/>
</dbReference>
<gene>
    <name evidence="5" type="ORF">FHS57_003120</name>
</gene>
<dbReference type="InterPro" id="IPR003313">
    <property type="entry name" value="AraC-bd"/>
</dbReference>
<dbReference type="PROSITE" id="PS00041">
    <property type="entry name" value="HTH_ARAC_FAMILY_1"/>
    <property type="match status" value="1"/>
</dbReference>
<proteinExistence type="predicted"/>
<dbReference type="SUPFAM" id="SSF46689">
    <property type="entry name" value="Homeodomain-like"/>
    <property type="match status" value="1"/>
</dbReference>
<dbReference type="GO" id="GO:0043565">
    <property type="term" value="F:sequence-specific DNA binding"/>
    <property type="evidence" value="ECO:0007669"/>
    <property type="project" value="InterPro"/>
</dbReference>
<dbReference type="InterPro" id="IPR011051">
    <property type="entry name" value="RmlC_Cupin_sf"/>
</dbReference>
<dbReference type="AlphaFoldDB" id="A0A7W6EQY3"/>
<name>A0A7W6EQY3_9BACT</name>
<keyword evidence="1" id="KW-0805">Transcription regulation</keyword>
<dbReference type="Gene3D" id="1.10.10.60">
    <property type="entry name" value="Homeodomain-like"/>
    <property type="match status" value="2"/>
</dbReference>
<accession>A0A7W6EQY3</accession>
<evidence type="ECO:0000256" key="1">
    <source>
        <dbReference type="ARBA" id="ARBA00023015"/>
    </source>
</evidence>
<dbReference type="InterPro" id="IPR018060">
    <property type="entry name" value="HTH_AraC"/>
</dbReference>
<dbReference type="PRINTS" id="PR00032">
    <property type="entry name" value="HTHARAC"/>
</dbReference>
<dbReference type="Pfam" id="PF02311">
    <property type="entry name" value="AraC_binding"/>
    <property type="match status" value="1"/>
</dbReference>
<evidence type="ECO:0000256" key="2">
    <source>
        <dbReference type="ARBA" id="ARBA00023125"/>
    </source>
</evidence>
<dbReference type="InterPro" id="IPR018062">
    <property type="entry name" value="HTH_AraC-typ_CS"/>
</dbReference>
<dbReference type="EMBL" id="JACIBY010000006">
    <property type="protein sequence ID" value="MBB3839114.1"/>
    <property type="molecule type" value="Genomic_DNA"/>
</dbReference>
<keyword evidence="2 5" id="KW-0238">DNA-binding</keyword>
<dbReference type="PROSITE" id="PS01124">
    <property type="entry name" value="HTH_ARAC_FAMILY_2"/>
    <property type="match status" value="1"/>
</dbReference>
<keyword evidence="3" id="KW-0804">Transcription</keyword>
<keyword evidence="6" id="KW-1185">Reference proteome</keyword>
<dbReference type="InterPro" id="IPR009057">
    <property type="entry name" value="Homeodomain-like_sf"/>
</dbReference>
<evidence type="ECO:0000313" key="6">
    <source>
        <dbReference type="Proteomes" id="UP000541352"/>
    </source>
</evidence>
<sequence>MKAVLFRVPTVDDRSFRVQVDEGAHFYERLHFHPEFQLTLILEGTGTLVVGDRIDRFQPLDLLLLGADVPHVLLSDPAYFERNAQLQIKACTFFFREEFFLQFFEKTPELRHIHAILQDAKRGVRLRFGQPTDVTSQFEQIAQKRSFEQFTALLTFLDFLTLSQDYELLAGASYRKPKQPVDQQRLENVFNFILGHYADPITLEDVANVANLTSPAFCRFLRTHTRKTFSELLSEVRIEHACRLLKDSTKSVSEIAFECGYSNLSNFNRQFKQITKLTPREYVKSAGELGQ</sequence>
<organism evidence="5 6">
    <name type="scientific">Runella defluvii</name>
    <dbReference type="NCBI Taxonomy" id="370973"/>
    <lineage>
        <taxon>Bacteria</taxon>
        <taxon>Pseudomonadati</taxon>
        <taxon>Bacteroidota</taxon>
        <taxon>Cytophagia</taxon>
        <taxon>Cytophagales</taxon>
        <taxon>Spirosomataceae</taxon>
        <taxon>Runella</taxon>
    </lineage>
</organism>
<reference evidence="5 6" key="1">
    <citation type="submission" date="2020-08" db="EMBL/GenBank/DDBJ databases">
        <title>Genomic Encyclopedia of Type Strains, Phase IV (KMG-IV): sequencing the most valuable type-strain genomes for metagenomic binning, comparative biology and taxonomic classification.</title>
        <authorList>
            <person name="Goeker M."/>
        </authorList>
    </citation>
    <scope>NUCLEOTIDE SEQUENCE [LARGE SCALE GENOMIC DNA]</scope>
    <source>
        <strain evidence="5 6">DSM 17976</strain>
    </source>
</reference>
<feature type="domain" description="HTH araC/xylS-type" evidence="4">
    <location>
        <begin position="187"/>
        <end position="285"/>
    </location>
</feature>
<dbReference type="Gene3D" id="2.60.120.10">
    <property type="entry name" value="Jelly Rolls"/>
    <property type="match status" value="1"/>
</dbReference>
<dbReference type="InterPro" id="IPR014710">
    <property type="entry name" value="RmlC-like_jellyroll"/>
</dbReference>
<comment type="caution">
    <text evidence="5">The sequence shown here is derived from an EMBL/GenBank/DDBJ whole genome shotgun (WGS) entry which is preliminary data.</text>
</comment>
<dbReference type="Pfam" id="PF12833">
    <property type="entry name" value="HTH_18"/>
    <property type="match status" value="1"/>
</dbReference>
<dbReference type="PANTHER" id="PTHR43280">
    <property type="entry name" value="ARAC-FAMILY TRANSCRIPTIONAL REGULATOR"/>
    <property type="match status" value="1"/>
</dbReference>
<dbReference type="Proteomes" id="UP000541352">
    <property type="component" value="Unassembled WGS sequence"/>
</dbReference>
<dbReference type="GO" id="GO:0003700">
    <property type="term" value="F:DNA-binding transcription factor activity"/>
    <property type="evidence" value="ECO:0007669"/>
    <property type="project" value="InterPro"/>
</dbReference>
<evidence type="ECO:0000313" key="5">
    <source>
        <dbReference type="EMBL" id="MBB3839114.1"/>
    </source>
</evidence>
<evidence type="ECO:0000256" key="3">
    <source>
        <dbReference type="ARBA" id="ARBA00023163"/>
    </source>
</evidence>
<evidence type="ECO:0000259" key="4">
    <source>
        <dbReference type="PROSITE" id="PS01124"/>
    </source>
</evidence>
<dbReference type="SUPFAM" id="SSF51182">
    <property type="entry name" value="RmlC-like cupins"/>
    <property type="match status" value="1"/>
</dbReference>
<dbReference type="InterPro" id="IPR020449">
    <property type="entry name" value="Tscrpt_reg_AraC-type_HTH"/>
</dbReference>
<dbReference type="PANTHER" id="PTHR43280:SF27">
    <property type="entry name" value="TRANSCRIPTIONAL REGULATOR MTLR"/>
    <property type="match status" value="1"/>
</dbReference>
<dbReference type="SMART" id="SM00342">
    <property type="entry name" value="HTH_ARAC"/>
    <property type="match status" value="1"/>
</dbReference>
<protein>
    <submittedName>
        <fullName evidence="5">AraC-like DNA-binding protein</fullName>
    </submittedName>
</protein>